<name>A0A916UVE4_9HYPH</name>
<protein>
    <submittedName>
        <fullName evidence="1">Phage tail protein</fullName>
    </submittedName>
</protein>
<dbReference type="RefSeq" id="WP_188612390.1">
    <property type="nucleotide sequence ID" value="NZ_BMGG01000011.1"/>
</dbReference>
<reference evidence="1" key="1">
    <citation type="journal article" date="2014" name="Int. J. Syst. Evol. Microbiol.">
        <title>Complete genome sequence of Corynebacterium casei LMG S-19264T (=DSM 44701T), isolated from a smear-ripened cheese.</title>
        <authorList>
            <consortium name="US DOE Joint Genome Institute (JGI-PGF)"/>
            <person name="Walter F."/>
            <person name="Albersmeier A."/>
            <person name="Kalinowski J."/>
            <person name="Ruckert C."/>
        </authorList>
    </citation>
    <scope>NUCLEOTIDE SEQUENCE</scope>
    <source>
        <strain evidence="1">CGMCC 1.12919</strain>
    </source>
</reference>
<comment type="caution">
    <text evidence="1">The sequence shown here is derived from an EMBL/GenBank/DDBJ whole genome shotgun (WGS) entry which is preliminary data.</text>
</comment>
<organism evidence="1 2">
    <name type="scientific">Chelatococcus reniformis</name>
    <dbReference type="NCBI Taxonomy" id="1494448"/>
    <lineage>
        <taxon>Bacteria</taxon>
        <taxon>Pseudomonadati</taxon>
        <taxon>Pseudomonadota</taxon>
        <taxon>Alphaproteobacteria</taxon>
        <taxon>Hyphomicrobiales</taxon>
        <taxon>Chelatococcaceae</taxon>
        <taxon>Chelatococcus</taxon>
    </lineage>
</organism>
<dbReference type="EMBL" id="BMGG01000011">
    <property type="protein sequence ID" value="GGC90361.1"/>
    <property type="molecule type" value="Genomic_DNA"/>
</dbReference>
<evidence type="ECO:0000313" key="1">
    <source>
        <dbReference type="EMBL" id="GGC90361.1"/>
    </source>
</evidence>
<gene>
    <name evidence="1" type="ORF">GCM10010994_55230</name>
</gene>
<reference evidence="1" key="2">
    <citation type="submission" date="2020-09" db="EMBL/GenBank/DDBJ databases">
        <authorList>
            <person name="Sun Q."/>
            <person name="Zhou Y."/>
        </authorList>
    </citation>
    <scope>NUCLEOTIDE SEQUENCE</scope>
    <source>
        <strain evidence="1">CGMCC 1.12919</strain>
    </source>
</reference>
<dbReference type="AlphaFoldDB" id="A0A916UVE4"/>
<accession>A0A916UVE4</accession>
<dbReference type="InterPro" id="IPR019596">
    <property type="entry name" value="Phage_Mu_GpM_tail_tub"/>
</dbReference>
<sequence length="118" mass="12746">MAGIAGIAYVKVSGRQYPLKGNFTVGTTMIERTGIAGQDGFHGFSEMPRVPYIQGDISLAPDVSVEVLAAMTNETVTAELRNGKTYVLREAFTAGTRELNTSEGQVQVRWEGASIDEF</sequence>
<evidence type="ECO:0000313" key="2">
    <source>
        <dbReference type="Proteomes" id="UP000637002"/>
    </source>
</evidence>
<dbReference type="Proteomes" id="UP000637002">
    <property type="component" value="Unassembled WGS sequence"/>
</dbReference>
<keyword evidence="2" id="KW-1185">Reference proteome</keyword>
<proteinExistence type="predicted"/>
<dbReference type="Pfam" id="PF10618">
    <property type="entry name" value="Tail_tube"/>
    <property type="match status" value="1"/>
</dbReference>